<dbReference type="InterPro" id="IPR003696">
    <property type="entry name" value="Carbtransf_dom"/>
</dbReference>
<comment type="similarity">
    <text evidence="1">Belongs to the NodU/CmcH family.</text>
</comment>
<accession>A0A937KCM8</accession>
<protein>
    <recommendedName>
        <fullName evidence="6">Nodulation protein NodU</fullName>
    </recommendedName>
</protein>
<reference evidence="4" key="1">
    <citation type="submission" date="2021-01" db="EMBL/GenBank/DDBJ databases">
        <title>Fulvivirga kasyanovii gen. nov., sp nov., a novel member of the phylum Bacteroidetes isolated from seawater in a mussel farm.</title>
        <authorList>
            <person name="Zhao L.-H."/>
            <person name="Wang Z.-J."/>
        </authorList>
    </citation>
    <scope>NUCLEOTIDE SEQUENCE</scope>
    <source>
        <strain evidence="4">29W222</strain>
    </source>
</reference>
<evidence type="ECO:0000313" key="5">
    <source>
        <dbReference type="Proteomes" id="UP000614216"/>
    </source>
</evidence>
<dbReference type="InterPro" id="IPR038152">
    <property type="entry name" value="Carbam_trans_C_sf"/>
</dbReference>
<name>A0A937KCM8_9BACT</name>
<dbReference type="PANTHER" id="PTHR34847:SF1">
    <property type="entry name" value="NODULATION PROTEIN U"/>
    <property type="match status" value="1"/>
</dbReference>
<dbReference type="Pfam" id="PF16861">
    <property type="entry name" value="Carbam_trans_C"/>
    <property type="match status" value="1"/>
</dbReference>
<sequence>MTILGIKFTHDGAISLIDNGKLIFSFEMEKLNNNLRFQSFCLSFEETNLILKEYGYNLNTIDKIVFDGWTPAVKAWQKIQNESSKIKDVQLSGFSVDIELAGYGRLLGKDEDVYGRKEHVIDKIGIPYESFRHISGHFFGAYCTSPFAIKKEDSYILIWDGGMPPQLFHFGAKSKSITNLGHLFMLFGDIYAGFPYGYAPFDKGVKYSYATPGKVMAYIALGNSQRVIVDRLNAIYIDLEVKYSKNEIHAGTIVGVTEEFIKKSKECSVISKYNNEDILASFHDFLEGLLVERISKKVKEHTANTKNLCFAGGSALNIKWNSKIRTSGVFDKIWIPPFPNDSGSALGTACTAMVYHSDQLSLDWDVYKGPEMINNYVNGYNWTNVVKNRLIDQLPFFEKKFNYHFREYKFTLEELAALIHKKGEPILFLNGRAELGPRALGNRSILAPAGSEKMKQLLNEVKLRENYRPVSPICLEEDAEEIFDPGTPDPFMLFDHQIKGEWREKVPAIVHLDHSARLQTVNEKQNKEVYQLLKFYKKHSSIPLLCNTSANLKGRGFFSDIMSAVHWGQVNYIWSDGMLYSKYKL</sequence>
<dbReference type="InterPro" id="IPR031730">
    <property type="entry name" value="Carbam_trans_C"/>
</dbReference>
<dbReference type="AlphaFoldDB" id="A0A937KCM8"/>
<dbReference type="GO" id="GO:0003824">
    <property type="term" value="F:catalytic activity"/>
    <property type="evidence" value="ECO:0007669"/>
    <property type="project" value="InterPro"/>
</dbReference>
<dbReference type="Gene3D" id="3.30.420.40">
    <property type="match status" value="2"/>
</dbReference>
<comment type="caution">
    <text evidence="4">The sequence shown here is derived from an EMBL/GenBank/DDBJ whole genome shotgun (WGS) entry which is preliminary data.</text>
</comment>
<dbReference type="Proteomes" id="UP000614216">
    <property type="component" value="Unassembled WGS sequence"/>
</dbReference>
<feature type="domain" description="Carbamoyltransferase C-terminal" evidence="3">
    <location>
        <begin position="422"/>
        <end position="566"/>
    </location>
</feature>
<evidence type="ECO:0000313" key="4">
    <source>
        <dbReference type="EMBL" id="MBL6447559.1"/>
    </source>
</evidence>
<evidence type="ECO:0000256" key="1">
    <source>
        <dbReference type="ARBA" id="ARBA00006129"/>
    </source>
</evidence>
<proteinExistence type="inferred from homology"/>
<dbReference type="PANTHER" id="PTHR34847">
    <property type="entry name" value="NODULATION PROTEIN U"/>
    <property type="match status" value="1"/>
</dbReference>
<dbReference type="EMBL" id="JAEUGD010000044">
    <property type="protein sequence ID" value="MBL6447559.1"/>
    <property type="molecule type" value="Genomic_DNA"/>
</dbReference>
<dbReference type="Gene3D" id="3.90.870.20">
    <property type="entry name" value="Carbamoyltransferase, C-terminal domain"/>
    <property type="match status" value="1"/>
</dbReference>
<dbReference type="InterPro" id="IPR051338">
    <property type="entry name" value="NodU/CmcH_Carbamoyltrnsfr"/>
</dbReference>
<evidence type="ECO:0000259" key="3">
    <source>
        <dbReference type="Pfam" id="PF16861"/>
    </source>
</evidence>
<dbReference type="Pfam" id="PF02543">
    <property type="entry name" value="Carbam_trans_N"/>
    <property type="match status" value="1"/>
</dbReference>
<feature type="domain" description="Carbamoyltransferase" evidence="2">
    <location>
        <begin position="3"/>
        <end position="350"/>
    </location>
</feature>
<evidence type="ECO:0000259" key="2">
    <source>
        <dbReference type="Pfam" id="PF02543"/>
    </source>
</evidence>
<dbReference type="RefSeq" id="WP_202857099.1">
    <property type="nucleotide sequence ID" value="NZ_JAEUGD010000044.1"/>
</dbReference>
<organism evidence="4 5">
    <name type="scientific">Fulvivirga marina</name>
    <dbReference type="NCBI Taxonomy" id="2494733"/>
    <lineage>
        <taxon>Bacteria</taxon>
        <taxon>Pseudomonadati</taxon>
        <taxon>Bacteroidota</taxon>
        <taxon>Cytophagia</taxon>
        <taxon>Cytophagales</taxon>
        <taxon>Fulvivirgaceae</taxon>
        <taxon>Fulvivirga</taxon>
    </lineage>
</organism>
<keyword evidence="5" id="KW-1185">Reference proteome</keyword>
<gene>
    <name evidence="4" type="ORF">JMN32_14670</name>
</gene>
<evidence type="ECO:0008006" key="6">
    <source>
        <dbReference type="Google" id="ProtNLM"/>
    </source>
</evidence>